<evidence type="ECO:0000256" key="4">
    <source>
        <dbReference type="ARBA" id="ARBA00023163"/>
    </source>
</evidence>
<gene>
    <name evidence="7" type="ORF">FDO65_20010</name>
</gene>
<dbReference type="Proteomes" id="UP000306985">
    <property type="component" value="Unassembled WGS sequence"/>
</dbReference>
<keyword evidence="4" id="KW-0804">Transcription</keyword>
<sequence>MIEASLLRALVVLEATGTVASTADALGYTPSAVSQQLKKLERDLGVELTERVGRGIVLTPAGRVTAARARTVLDSLEALRAEVTTADSLDGRIALATFSTAERGLVAEASARLHATAPQVDLHVIERDPPEATAALERGEVDLALLHSWVGLPAHLPPQIATELLGEDVADLAVPAHHRFADRNRVAADELADETWASVHTGSVCHQWLLQMSAGSGRAPRVRYWSSEFASQLAYVAAGSAVALIPRLGRGPVPPEVRMVPVVDPTPRRPVVLAWRTTREHDPLVRRLRSVLLEVGRRQLPGPGATTERGTLPSSLSGD</sequence>
<dbReference type="GO" id="GO:0003677">
    <property type="term" value="F:DNA binding"/>
    <property type="evidence" value="ECO:0007669"/>
    <property type="project" value="UniProtKB-KW"/>
</dbReference>
<dbReference type="RefSeq" id="WP_137451477.1">
    <property type="nucleotide sequence ID" value="NZ_SZZH01000006.1"/>
</dbReference>
<dbReference type="PANTHER" id="PTHR30346:SF29">
    <property type="entry name" value="LYSR SUBSTRATE-BINDING"/>
    <property type="match status" value="1"/>
</dbReference>
<keyword evidence="2" id="KW-0805">Transcription regulation</keyword>
<dbReference type="GO" id="GO:0003700">
    <property type="term" value="F:DNA-binding transcription factor activity"/>
    <property type="evidence" value="ECO:0007669"/>
    <property type="project" value="InterPro"/>
</dbReference>
<dbReference type="AlphaFoldDB" id="A0A4U6QAV9"/>
<evidence type="ECO:0000256" key="5">
    <source>
        <dbReference type="SAM" id="MobiDB-lite"/>
    </source>
</evidence>
<evidence type="ECO:0000256" key="3">
    <source>
        <dbReference type="ARBA" id="ARBA00023125"/>
    </source>
</evidence>
<dbReference type="PANTHER" id="PTHR30346">
    <property type="entry name" value="TRANSCRIPTIONAL DUAL REGULATOR HCAR-RELATED"/>
    <property type="match status" value="1"/>
</dbReference>
<keyword evidence="8" id="KW-1185">Reference proteome</keyword>
<evidence type="ECO:0000256" key="2">
    <source>
        <dbReference type="ARBA" id="ARBA00023015"/>
    </source>
</evidence>
<evidence type="ECO:0000313" key="8">
    <source>
        <dbReference type="Proteomes" id="UP000306985"/>
    </source>
</evidence>
<dbReference type="SUPFAM" id="SSF53850">
    <property type="entry name" value="Periplasmic binding protein-like II"/>
    <property type="match status" value="1"/>
</dbReference>
<dbReference type="EMBL" id="SZZH01000006">
    <property type="protein sequence ID" value="TKV57091.1"/>
    <property type="molecule type" value="Genomic_DNA"/>
</dbReference>
<dbReference type="SUPFAM" id="SSF46785">
    <property type="entry name" value="Winged helix' DNA-binding domain"/>
    <property type="match status" value="1"/>
</dbReference>
<dbReference type="Pfam" id="PF03466">
    <property type="entry name" value="LysR_substrate"/>
    <property type="match status" value="1"/>
</dbReference>
<comment type="caution">
    <text evidence="7">The sequence shown here is derived from an EMBL/GenBank/DDBJ whole genome shotgun (WGS) entry which is preliminary data.</text>
</comment>
<dbReference type="InterPro" id="IPR036388">
    <property type="entry name" value="WH-like_DNA-bd_sf"/>
</dbReference>
<comment type="similarity">
    <text evidence="1">Belongs to the LysR transcriptional regulatory family.</text>
</comment>
<dbReference type="CDD" id="cd08423">
    <property type="entry name" value="PBP2_LTTR_like_6"/>
    <property type="match status" value="1"/>
</dbReference>
<feature type="domain" description="HTH lysR-type" evidence="6">
    <location>
        <begin position="2"/>
        <end position="59"/>
    </location>
</feature>
<proteinExistence type="inferred from homology"/>
<dbReference type="GO" id="GO:0032993">
    <property type="term" value="C:protein-DNA complex"/>
    <property type="evidence" value="ECO:0007669"/>
    <property type="project" value="TreeGrafter"/>
</dbReference>
<protein>
    <submittedName>
        <fullName evidence="7">LysR family transcriptional regulator</fullName>
    </submittedName>
</protein>
<dbReference type="PROSITE" id="PS50931">
    <property type="entry name" value="HTH_LYSR"/>
    <property type="match status" value="1"/>
</dbReference>
<accession>A0A4U6QAV9</accession>
<organism evidence="7 8">
    <name type="scientific">Nakamurella flava</name>
    <dbReference type="NCBI Taxonomy" id="2576308"/>
    <lineage>
        <taxon>Bacteria</taxon>
        <taxon>Bacillati</taxon>
        <taxon>Actinomycetota</taxon>
        <taxon>Actinomycetes</taxon>
        <taxon>Nakamurellales</taxon>
        <taxon>Nakamurellaceae</taxon>
        <taxon>Nakamurella</taxon>
    </lineage>
</organism>
<dbReference type="InterPro" id="IPR036390">
    <property type="entry name" value="WH_DNA-bd_sf"/>
</dbReference>
<dbReference type="InterPro" id="IPR000847">
    <property type="entry name" value="LysR_HTH_N"/>
</dbReference>
<name>A0A4U6QAV9_9ACTN</name>
<feature type="compositionally biased region" description="Polar residues" evidence="5">
    <location>
        <begin position="308"/>
        <end position="319"/>
    </location>
</feature>
<evidence type="ECO:0000259" key="6">
    <source>
        <dbReference type="PROSITE" id="PS50931"/>
    </source>
</evidence>
<dbReference type="Pfam" id="PF00126">
    <property type="entry name" value="HTH_1"/>
    <property type="match status" value="1"/>
</dbReference>
<evidence type="ECO:0000313" key="7">
    <source>
        <dbReference type="EMBL" id="TKV57091.1"/>
    </source>
</evidence>
<dbReference type="Gene3D" id="1.10.10.10">
    <property type="entry name" value="Winged helix-like DNA-binding domain superfamily/Winged helix DNA-binding domain"/>
    <property type="match status" value="1"/>
</dbReference>
<dbReference type="OrthoDB" id="4131546at2"/>
<dbReference type="InterPro" id="IPR005119">
    <property type="entry name" value="LysR_subst-bd"/>
</dbReference>
<reference evidence="7 8" key="1">
    <citation type="submission" date="2019-05" db="EMBL/GenBank/DDBJ databases">
        <title>Nakamurella sp. N5BH11, whole genome shotgun sequence.</title>
        <authorList>
            <person name="Tuo L."/>
        </authorList>
    </citation>
    <scope>NUCLEOTIDE SEQUENCE [LARGE SCALE GENOMIC DNA]</scope>
    <source>
        <strain evidence="7 8">N5BH11</strain>
    </source>
</reference>
<evidence type="ECO:0000256" key="1">
    <source>
        <dbReference type="ARBA" id="ARBA00009437"/>
    </source>
</evidence>
<dbReference type="Gene3D" id="3.40.190.10">
    <property type="entry name" value="Periplasmic binding protein-like II"/>
    <property type="match status" value="2"/>
</dbReference>
<keyword evidence="3" id="KW-0238">DNA-binding</keyword>
<feature type="region of interest" description="Disordered" evidence="5">
    <location>
        <begin position="299"/>
        <end position="319"/>
    </location>
</feature>